<name>A0ABR3RBZ8_9PLEO</name>
<evidence type="ECO:0000313" key="1">
    <source>
        <dbReference type="EMBL" id="KAL1601956.1"/>
    </source>
</evidence>
<accession>A0ABR3RBZ8</accession>
<protein>
    <submittedName>
        <fullName evidence="1">Uncharacterized protein</fullName>
    </submittedName>
</protein>
<comment type="caution">
    <text evidence="1">The sequence shown here is derived from an EMBL/GenBank/DDBJ whole genome shotgun (WGS) entry which is preliminary data.</text>
</comment>
<sequence>MSATAHRPTRLTLLDQTFWEILPAHYHNIKQRWIKIATLHSSARRDLRPSDRARAVESLEAELDMLEKDILEYRNVVRGIDVTDVAEMYVVAGKARQRALQIAKEDFEDVEASLKGVEDKMHGIRAEFVYGFENQP</sequence>
<organism evidence="1 2">
    <name type="scientific">Nothophoma quercina</name>
    <dbReference type="NCBI Taxonomy" id="749835"/>
    <lineage>
        <taxon>Eukaryota</taxon>
        <taxon>Fungi</taxon>
        <taxon>Dikarya</taxon>
        <taxon>Ascomycota</taxon>
        <taxon>Pezizomycotina</taxon>
        <taxon>Dothideomycetes</taxon>
        <taxon>Pleosporomycetidae</taxon>
        <taxon>Pleosporales</taxon>
        <taxon>Pleosporineae</taxon>
        <taxon>Didymellaceae</taxon>
        <taxon>Nothophoma</taxon>
    </lineage>
</organism>
<evidence type="ECO:0000313" key="2">
    <source>
        <dbReference type="Proteomes" id="UP001521222"/>
    </source>
</evidence>
<keyword evidence="2" id="KW-1185">Reference proteome</keyword>
<proteinExistence type="predicted"/>
<dbReference type="Proteomes" id="UP001521222">
    <property type="component" value="Unassembled WGS sequence"/>
</dbReference>
<reference evidence="1 2" key="1">
    <citation type="submission" date="2024-02" db="EMBL/GenBank/DDBJ databases">
        <title>De novo assembly and annotation of 12 fungi associated with fruit tree decline syndrome in Ontario, Canada.</title>
        <authorList>
            <person name="Sulman M."/>
            <person name="Ellouze W."/>
            <person name="Ilyukhin E."/>
        </authorList>
    </citation>
    <scope>NUCLEOTIDE SEQUENCE [LARGE SCALE GENOMIC DNA]</scope>
    <source>
        <strain evidence="1 2">M97-236</strain>
    </source>
</reference>
<dbReference type="EMBL" id="JAKIXB020000015">
    <property type="protein sequence ID" value="KAL1601956.1"/>
    <property type="molecule type" value="Genomic_DNA"/>
</dbReference>
<gene>
    <name evidence="1" type="ORF">SLS59_005122</name>
</gene>